<evidence type="ECO:0000313" key="1">
    <source>
        <dbReference type="EMBL" id="CAD8170913.1"/>
    </source>
</evidence>
<gene>
    <name evidence="1" type="ORF">PPENT_87.1.T0540018</name>
</gene>
<proteinExistence type="predicted"/>
<evidence type="ECO:0000313" key="2">
    <source>
        <dbReference type="Proteomes" id="UP000689195"/>
    </source>
</evidence>
<dbReference type="Proteomes" id="UP000689195">
    <property type="component" value="Unassembled WGS sequence"/>
</dbReference>
<reference evidence="1" key="1">
    <citation type="submission" date="2021-01" db="EMBL/GenBank/DDBJ databases">
        <authorList>
            <consortium name="Genoscope - CEA"/>
            <person name="William W."/>
        </authorList>
    </citation>
    <scope>NUCLEOTIDE SEQUENCE</scope>
</reference>
<dbReference type="EMBL" id="CAJJDO010000054">
    <property type="protein sequence ID" value="CAD8170913.1"/>
    <property type="molecule type" value="Genomic_DNA"/>
</dbReference>
<name>A0A8S1V361_9CILI</name>
<comment type="caution">
    <text evidence="1">The sequence shown here is derived from an EMBL/GenBank/DDBJ whole genome shotgun (WGS) entry which is preliminary data.</text>
</comment>
<sequence length="69" mass="8062">MGCTAQKDLHKKTDFDEYAQKLDCHDHQFKGMVAFKSLKQKHMVHNLGQLQKTCSPNHQCYQAQEIEEI</sequence>
<dbReference type="OrthoDB" id="300503at2759"/>
<dbReference type="AlphaFoldDB" id="A0A8S1V361"/>
<accession>A0A8S1V361</accession>
<organism evidence="1 2">
    <name type="scientific">Paramecium pentaurelia</name>
    <dbReference type="NCBI Taxonomy" id="43138"/>
    <lineage>
        <taxon>Eukaryota</taxon>
        <taxon>Sar</taxon>
        <taxon>Alveolata</taxon>
        <taxon>Ciliophora</taxon>
        <taxon>Intramacronucleata</taxon>
        <taxon>Oligohymenophorea</taxon>
        <taxon>Peniculida</taxon>
        <taxon>Parameciidae</taxon>
        <taxon>Paramecium</taxon>
    </lineage>
</organism>
<keyword evidence="2" id="KW-1185">Reference proteome</keyword>
<protein>
    <submittedName>
        <fullName evidence="1">Uncharacterized protein</fullName>
    </submittedName>
</protein>